<protein>
    <submittedName>
        <fullName evidence="2">Fluoroquinolone transport system permease protein</fullName>
    </submittedName>
</protein>
<dbReference type="Proteomes" id="UP000579281">
    <property type="component" value="Unassembled WGS sequence"/>
</dbReference>
<feature type="transmembrane region" description="Helical" evidence="1">
    <location>
        <begin position="45"/>
        <end position="69"/>
    </location>
</feature>
<feature type="transmembrane region" description="Helical" evidence="1">
    <location>
        <begin position="119"/>
        <end position="141"/>
    </location>
</feature>
<keyword evidence="1" id="KW-1133">Transmembrane helix</keyword>
<proteinExistence type="predicted"/>
<dbReference type="InterPro" id="IPR056926">
    <property type="entry name" value="FLQE3_permease"/>
</dbReference>
<sequence>MRRLRACIKADLYLQVKYGFYTVYAIVTAVYILLLKQLPSESLKIVTPMIVFSDPSMLGFFFIGGLVLLEKGENTLEYITATPLRIGEYLLSKMISLTLLALMASFIVTLFSYGDLVHGIQLTIGIILTSSFFILVGFIAVARFQTVNRYILSSIIYMTFLFLPLISYFGLWQNWIFYLFPTHASLILIGGAFQSTEWWKLGYGIGYLILWIFIAYPLAHRAFYRFMILKEGERS</sequence>
<dbReference type="AlphaFoldDB" id="A0A841L4P7"/>
<organism evidence="2 3">
    <name type="scientific">Anaerosolibacter carboniphilus</name>
    <dbReference type="NCBI Taxonomy" id="1417629"/>
    <lineage>
        <taxon>Bacteria</taxon>
        <taxon>Bacillati</taxon>
        <taxon>Bacillota</taxon>
        <taxon>Clostridia</taxon>
        <taxon>Peptostreptococcales</taxon>
        <taxon>Thermotaleaceae</taxon>
        <taxon>Anaerosolibacter</taxon>
    </lineage>
</organism>
<keyword evidence="1" id="KW-0812">Transmembrane</keyword>
<comment type="caution">
    <text evidence="2">The sequence shown here is derived from an EMBL/GenBank/DDBJ whole genome shotgun (WGS) entry which is preliminary data.</text>
</comment>
<evidence type="ECO:0000313" key="2">
    <source>
        <dbReference type="EMBL" id="MBB6217379.1"/>
    </source>
</evidence>
<accession>A0A841L4P7</accession>
<feature type="transmembrane region" description="Helical" evidence="1">
    <location>
        <begin position="150"/>
        <end position="169"/>
    </location>
</feature>
<reference evidence="2 3" key="1">
    <citation type="submission" date="2020-08" db="EMBL/GenBank/DDBJ databases">
        <title>Genomic Encyclopedia of Type Strains, Phase IV (KMG-IV): sequencing the most valuable type-strain genomes for metagenomic binning, comparative biology and taxonomic classification.</title>
        <authorList>
            <person name="Goeker M."/>
        </authorList>
    </citation>
    <scope>NUCLEOTIDE SEQUENCE [LARGE SCALE GENOMIC DNA]</scope>
    <source>
        <strain evidence="2 3">DSM 103526</strain>
    </source>
</reference>
<evidence type="ECO:0000313" key="3">
    <source>
        <dbReference type="Proteomes" id="UP000579281"/>
    </source>
</evidence>
<dbReference type="Pfam" id="PF24686">
    <property type="entry name" value="FLQE3_permease"/>
    <property type="match status" value="1"/>
</dbReference>
<dbReference type="RefSeq" id="WP_184311880.1">
    <property type="nucleotide sequence ID" value="NZ_JACHEN010000023.1"/>
</dbReference>
<feature type="transmembrane region" description="Helical" evidence="1">
    <location>
        <begin position="201"/>
        <end position="219"/>
    </location>
</feature>
<dbReference type="EMBL" id="JACHEN010000023">
    <property type="protein sequence ID" value="MBB6217379.1"/>
    <property type="molecule type" value="Genomic_DNA"/>
</dbReference>
<keyword evidence="3" id="KW-1185">Reference proteome</keyword>
<keyword evidence="1" id="KW-0472">Membrane</keyword>
<feature type="transmembrane region" description="Helical" evidence="1">
    <location>
        <begin position="12"/>
        <end position="33"/>
    </location>
</feature>
<gene>
    <name evidence="2" type="ORF">HNQ80_003498</name>
</gene>
<feature type="transmembrane region" description="Helical" evidence="1">
    <location>
        <begin position="90"/>
        <end position="113"/>
    </location>
</feature>
<name>A0A841L4P7_9FIRM</name>
<evidence type="ECO:0000256" key="1">
    <source>
        <dbReference type="SAM" id="Phobius"/>
    </source>
</evidence>